<proteinExistence type="predicted"/>
<comment type="caution">
    <text evidence="2">The sequence shown here is derived from an EMBL/GenBank/DDBJ whole genome shotgun (WGS) entry which is preliminary data.</text>
</comment>
<dbReference type="Pfam" id="PF14520">
    <property type="entry name" value="HHH_5"/>
    <property type="match status" value="1"/>
</dbReference>
<dbReference type="Proteomes" id="UP001296873">
    <property type="component" value="Unassembled WGS sequence"/>
</dbReference>
<dbReference type="EMBL" id="NRRL01000001">
    <property type="protein sequence ID" value="MBK1666582.1"/>
    <property type="molecule type" value="Genomic_DNA"/>
</dbReference>
<evidence type="ECO:0000313" key="2">
    <source>
        <dbReference type="EMBL" id="MBK1666582.1"/>
    </source>
</evidence>
<keyword evidence="3" id="KW-1185">Reference proteome</keyword>
<dbReference type="InterPro" id="IPR043502">
    <property type="entry name" value="DNA/RNA_pol_sf"/>
</dbReference>
<dbReference type="SUPFAM" id="SSF56672">
    <property type="entry name" value="DNA/RNA polymerases"/>
    <property type="match status" value="1"/>
</dbReference>
<accession>A0ABS1D859</accession>
<reference evidence="2 3" key="1">
    <citation type="journal article" date="2020" name="Microorganisms">
        <title>Osmotic Adaptation and Compatible Solute Biosynthesis of Phototrophic Bacteria as Revealed from Genome Analyses.</title>
        <authorList>
            <person name="Imhoff J.F."/>
            <person name="Rahn T."/>
            <person name="Kunzel S."/>
            <person name="Keller A."/>
            <person name="Neulinger S.C."/>
        </authorList>
    </citation>
    <scope>NUCLEOTIDE SEQUENCE [LARGE SCALE GENOMIC DNA]</scope>
    <source>
        <strain evidence="2 3">DSM 9895</strain>
    </source>
</reference>
<dbReference type="Gene3D" id="1.10.150.20">
    <property type="entry name" value="5' to 3' exonuclease, C-terminal subdomain"/>
    <property type="match status" value="1"/>
</dbReference>
<evidence type="ECO:0008006" key="4">
    <source>
        <dbReference type="Google" id="ProtNLM"/>
    </source>
</evidence>
<organism evidence="2 3">
    <name type="scientific">Rhodovibrio sodomensis</name>
    <dbReference type="NCBI Taxonomy" id="1088"/>
    <lineage>
        <taxon>Bacteria</taxon>
        <taxon>Pseudomonadati</taxon>
        <taxon>Pseudomonadota</taxon>
        <taxon>Alphaproteobacteria</taxon>
        <taxon>Rhodospirillales</taxon>
        <taxon>Rhodovibrionaceae</taxon>
        <taxon>Rhodovibrio</taxon>
    </lineage>
</organism>
<name>A0ABS1D859_9PROT</name>
<sequence length="256" mass="27754">MLRHLDRARHRRLLSHGSPFKFSPLLQYRRLTRDIDDAGHKRHGGLLLLRDLLRRFFGTPDLGKDEAGLTGRDWRKTRRIRRTTRTPEKAATSEPQPAATLGASENAPVGTRTDRSDQTQPATAAQAPSVAAPSQTASGSTQRSGGPSRPSARDAKSRTSAGAASKASRDRKTATSPKPRAAKAANTADAKSEDLTKIKGLGPANAKRLHLIGIHTIAQLARASAPDLHRRLGDAPISQQRLQAWIDEAKRKNTSS</sequence>
<feature type="compositionally biased region" description="Low complexity" evidence="1">
    <location>
        <begin position="119"/>
        <end position="138"/>
    </location>
</feature>
<protein>
    <recommendedName>
        <fullName evidence="4">DUF4332 domain-containing protein</fullName>
    </recommendedName>
</protein>
<evidence type="ECO:0000256" key="1">
    <source>
        <dbReference type="SAM" id="MobiDB-lite"/>
    </source>
</evidence>
<feature type="compositionally biased region" description="Basic residues" evidence="1">
    <location>
        <begin position="75"/>
        <end position="84"/>
    </location>
</feature>
<feature type="region of interest" description="Disordered" evidence="1">
    <location>
        <begin position="60"/>
        <end position="193"/>
    </location>
</feature>
<evidence type="ECO:0000313" key="3">
    <source>
        <dbReference type="Proteomes" id="UP001296873"/>
    </source>
</evidence>
<gene>
    <name evidence="2" type="ORF">CKO28_00810</name>
</gene>